<sequence length="77" mass="8989">MNIFYFPGPIKSRFDHLKPMDGPTEIYEQLNLCIFPERFCLEPRGRDGGLVSDTYLEIDRNTGKLGLISQFVFIRYV</sequence>
<accession>A0A0R3QZZ7</accession>
<gene>
    <name evidence="1" type="ORF">BTMF_LOCUS11334</name>
</gene>
<reference evidence="1 2" key="2">
    <citation type="submission" date="2018-11" db="EMBL/GenBank/DDBJ databases">
        <authorList>
            <consortium name="Pathogen Informatics"/>
        </authorList>
    </citation>
    <scope>NUCLEOTIDE SEQUENCE [LARGE SCALE GENOMIC DNA]</scope>
</reference>
<dbReference type="EMBL" id="UZAG01018240">
    <property type="protein sequence ID" value="VDO38724.1"/>
    <property type="molecule type" value="Genomic_DNA"/>
</dbReference>
<protein>
    <submittedName>
        <fullName evidence="3">Acetyltransferase</fullName>
    </submittedName>
</protein>
<evidence type="ECO:0000313" key="2">
    <source>
        <dbReference type="Proteomes" id="UP000280834"/>
    </source>
</evidence>
<evidence type="ECO:0000313" key="1">
    <source>
        <dbReference type="EMBL" id="VDO38724.1"/>
    </source>
</evidence>
<organism evidence="3">
    <name type="scientific">Brugia timori</name>
    <dbReference type="NCBI Taxonomy" id="42155"/>
    <lineage>
        <taxon>Eukaryota</taxon>
        <taxon>Metazoa</taxon>
        <taxon>Ecdysozoa</taxon>
        <taxon>Nematoda</taxon>
        <taxon>Chromadorea</taxon>
        <taxon>Rhabditida</taxon>
        <taxon>Spirurina</taxon>
        <taxon>Spiruromorpha</taxon>
        <taxon>Filarioidea</taxon>
        <taxon>Onchocercidae</taxon>
        <taxon>Brugia</taxon>
    </lineage>
</organism>
<dbReference type="AlphaFoldDB" id="A0A0R3QZZ7"/>
<name>A0A0R3QZZ7_9BILA</name>
<keyword evidence="2" id="KW-1185">Reference proteome</keyword>
<dbReference type="STRING" id="42155.A0A0R3QZZ7"/>
<evidence type="ECO:0000313" key="3">
    <source>
        <dbReference type="WBParaSite" id="BTMF_0001332101-mRNA-1"/>
    </source>
</evidence>
<reference evidence="3" key="1">
    <citation type="submission" date="2017-02" db="UniProtKB">
        <authorList>
            <consortium name="WormBaseParasite"/>
        </authorList>
    </citation>
    <scope>IDENTIFICATION</scope>
</reference>
<proteinExistence type="predicted"/>
<dbReference type="Proteomes" id="UP000280834">
    <property type="component" value="Unassembled WGS sequence"/>
</dbReference>
<dbReference type="WBParaSite" id="BTMF_0001332101-mRNA-1">
    <property type="protein sequence ID" value="BTMF_0001332101-mRNA-1"/>
    <property type="gene ID" value="BTMF_0001332101"/>
</dbReference>